<evidence type="ECO:0000313" key="3">
    <source>
        <dbReference type="Proteomes" id="UP000297385"/>
    </source>
</evidence>
<reference evidence="2 3" key="1">
    <citation type="submission" date="2019-03" db="EMBL/GenBank/DDBJ databases">
        <title>Complete Genome Sequence of Paraburkholderia dipogonis ICMP 19430T, a Nitrogen-fixing Symbiont of the South African Invasive Legume Dipogon lignosus in New Zealand.</title>
        <authorList>
            <person name="De Meyer S.E."/>
        </authorList>
    </citation>
    <scope>NUCLEOTIDE SEQUENCE [LARGE SCALE GENOMIC DNA]</scope>
    <source>
        <strain evidence="2 3">ICMP 19430</strain>
    </source>
</reference>
<comment type="caution">
    <text evidence="2">The sequence shown here is derived from an EMBL/GenBank/DDBJ whole genome shotgun (WGS) entry which is preliminary data.</text>
</comment>
<dbReference type="PANTHER" id="PTHR30024">
    <property type="entry name" value="ALIPHATIC SULFONATES-BINDING PROTEIN-RELATED"/>
    <property type="match status" value="1"/>
</dbReference>
<dbReference type="AlphaFoldDB" id="A0A4Y8MK28"/>
<dbReference type="EMBL" id="SNVI01000005">
    <property type="protein sequence ID" value="TFE37733.1"/>
    <property type="molecule type" value="Genomic_DNA"/>
</dbReference>
<gene>
    <name evidence="2" type="ORF">E2553_40815</name>
</gene>
<sequence>MKQIARHLRHRVASLFYLSTLVAGVLSFGNLALAQTPEKLELRYQGWASKVLYPELAEDLGYLAPIKLKWVGNTISGPQDIQAAVTGDVDFGGAFNGSIVKLVAAHAPVKAVISYVGTDKETNGGLFVLQDSPIHGARDLIGRKVGVNTPGAYEQYLVTAYLEKAGLSKEEIQKVVFVAAPPVNLAQLLRQKQLDAVFLEDIIKDKLLADGGATLLTTDYQLFGSFGYASYLFTDRFIAQNPNTVRKFVDGTARAIEWAKNTPRAEVVARLKKIVETRHRNEDTSIVNYWKSAGVGGKGGLIDVNDFTTYIDWYVKNGVLKPDQVKPEYIYSNQFNPFNQSVAAH</sequence>
<evidence type="ECO:0000313" key="2">
    <source>
        <dbReference type="EMBL" id="TFE37733.1"/>
    </source>
</evidence>
<dbReference type="SUPFAM" id="SSF53850">
    <property type="entry name" value="Periplasmic binding protein-like II"/>
    <property type="match status" value="1"/>
</dbReference>
<dbReference type="InterPro" id="IPR015168">
    <property type="entry name" value="SsuA/THI5"/>
</dbReference>
<organism evidence="2 3">
    <name type="scientific">Paraburkholderia dipogonis</name>
    <dbReference type="NCBI Taxonomy" id="1211383"/>
    <lineage>
        <taxon>Bacteria</taxon>
        <taxon>Pseudomonadati</taxon>
        <taxon>Pseudomonadota</taxon>
        <taxon>Betaproteobacteria</taxon>
        <taxon>Burkholderiales</taxon>
        <taxon>Burkholderiaceae</taxon>
        <taxon>Paraburkholderia</taxon>
    </lineage>
</organism>
<dbReference type="Pfam" id="PF09084">
    <property type="entry name" value="NMT1"/>
    <property type="match status" value="1"/>
</dbReference>
<protein>
    <submittedName>
        <fullName evidence="2">ABC transporter substrate-binding protein</fullName>
    </submittedName>
</protein>
<name>A0A4Y8MK28_9BURK</name>
<feature type="domain" description="SsuA/THI5-like" evidence="1">
    <location>
        <begin position="80"/>
        <end position="264"/>
    </location>
</feature>
<dbReference type="Proteomes" id="UP000297385">
    <property type="component" value="Unassembled WGS sequence"/>
</dbReference>
<accession>A0A4Y8MK28</accession>
<dbReference type="GeneID" id="97303992"/>
<dbReference type="Gene3D" id="3.40.190.10">
    <property type="entry name" value="Periplasmic binding protein-like II"/>
    <property type="match status" value="2"/>
</dbReference>
<evidence type="ECO:0000259" key="1">
    <source>
        <dbReference type="Pfam" id="PF09084"/>
    </source>
</evidence>
<dbReference type="RefSeq" id="WP_134466254.1">
    <property type="nucleotide sequence ID" value="NZ_JBHMFL010000148.1"/>
</dbReference>
<proteinExistence type="predicted"/>